<protein>
    <submittedName>
        <fullName evidence="2">Uncharacterized protein</fullName>
    </submittedName>
</protein>
<dbReference type="PANTHER" id="PTHR23084">
    <property type="entry name" value="PHOSPHATIDYLINOSITOL-4-PHOSPHATE 5-KINASE RELATED"/>
    <property type="match status" value="1"/>
</dbReference>
<dbReference type="Proteomes" id="UP000298416">
    <property type="component" value="Unassembled WGS sequence"/>
</dbReference>
<evidence type="ECO:0000256" key="1">
    <source>
        <dbReference type="ARBA" id="ARBA00022737"/>
    </source>
</evidence>
<dbReference type="SMART" id="SM00698">
    <property type="entry name" value="MORN"/>
    <property type="match status" value="3"/>
</dbReference>
<dbReference type="InterPro" id="IPR003409">
    <property type="entry name" value="MORN"/>
</dbReference>
<gene>
    <name evidence="2" type="ORF">SASPL_107676</name>
</gene>
<proteinExistence type="predicted"/>
<dbReference type="FunFam" id="2.20.110.10:FF:000002">
    <property type="entry name" value="Phosphatidylinositol 4-phosphate 5-kinase 8"/>
    <property type="match status" value="1"/>
</dbReference>
<reference evidence="2" key="1">
    <citation type="submission" date="2018-01" db="EMBL/GenBank/DDBJ databases">
        <authorList>
            <person name="Mao J.F."/>
        </authorList>
    </citation>
    <scope>NUCLEOTIDE SEQUENCE</scope>
    <source>
        <strain evidence="2">Huo1</strain>
        <tissue evidence="2">Leaf</tissue>
    </source>
</reference>
<dbReference type="GO" id="GO:0016020">
    <property type="term" value="C:membrane"/>
    <property type="evidence" value="ECO:0007669"/>
    <property type="project" value="UniProtKB-ARBA"/>
</dbReference>
<name>A0A8X8YDV4_SALSN</name>
<sequence length="241" mass="26799">MMRISSSWSRITLLPQAHPLQETPSPATILPLFLAKSLPIKINVKGRVSRPHFPVLWSIGSRQKADKKVISGCYVQAYINGDVYEGEFHKGKCSSSGVYYYYMSVRYEGDWVDGKYDGYGVETWARGSWYIGQYRQGLRHGFRVYSSKKQSMAYEDNPWGGNTNAHNPARLGGAPPTLTDRVGHTFGKTKVAASTGFGKTKAVASVGYEKSKVAAGKIKVGATVGFNWIRLKYKKSKLARK</sequence>
<evidence type="ECO:0000313" key="2">
    <source>
        <dbReference type="EMBL" id="KAG6429624.1"/>
    </source>
</evidence>
<reference evidence="2" key="2">
    <citation type="submission" date="2020-08" db="EMBL/GenBank/DDBJ databases">
        <title>Plant Genome Project.</title>
        <authorList>
            <person name="Zhang R.-G."/>
        </authorList>
    </citation>
    <scope>NUCLEOTIDE SEQUENCE</scope>
    <source>
        <strain evidence="2">Huo1</strain>
        <tissue evidence="2">Leaf</tissue>
    </source>
</reference>
<comment type="caution">
    <text evidence="2">The sequence shown here is derived from an EMBL/GenBank/DDBJ whole genome shotgun (WGS) entry which is preliminary data.</text>
</comment>
<dbReference type="PANTHER" id="PTHR23084:SF179">
    <property type="entry name" value="OS10G0565000 PROTEIN"/>
    <property type="match status" value="1"/>
</dbReference>
<dbReference type="SUPFAM" id="SSF82185">
    <property type="entry name" value="Histone H3 K4-specific methyltransferase SET7/9 N-terminal domain"/>
    <property type="match status" value="1"/>
</dbReference>
<dbReference type="AlphaFoldDB" id="A0A8X8YDV4"/>
<keyword evidence="1" id="KW-0677">Repeat</keyword>
<accession>A0A8X8YDV4</accession>
<organism evidence="2">
    <name type="scientific">Salvia splendens</name>
    <name type="common">Scarlet sage</name>
    <dbReference type="NCBI Taxonomy" id="180675"/>
    <lineage>
        <taxon>Eukaryota</taxon>
        <taxon>Viridiplantae</taxon>
        <taxon>Streptophyta</taxon>
        <taxon>Embryophyta</taxon>
        <taxon>Tracheophyta</taxon>
        <taxon>Spermatophyta</taxon>
        <taxon>Magnoliopsida</taxon>
        <taxon>eudicotyledons</taxon>
        <taxon>Gunneridae</taxon>
        <taxon>Pentapetalae</taxon>
        <taxon>asterids</taxon>
        <taxon>lamiids</taxon>
        <taxon>Lamiales</taxon>
        <taxon>Lamiaceae</taxon>
        <taxon>Nepetoideae</taxon>
        <taxon>Mentheae</taxon>
        <taxon>Salviinae</taxon>
        <taxon>Salvia</taxon>
        <taxon>Salvia subgen. Calosphace</taxon>
        <taxon>core Calosphace</taxon>
    </lineage>
</organism>
<dbReference type="EMBL" id="PNBA02000003">
    <property type="protein sequence ID" value="KAG6429624.1"/>
    <property type="molecule type" value="Genomic_DNA"/>
</dbReference>
<dbReference type="Pfam" id="PF02493">
    <property type="entry name" value="MORN"/>
    <property type="match status" value="3"/>
</dbReference>
<evidence type="ECO:0000313" key="3">
    <source>
        <dbReference type="Proteomes" id="UP000298416"/>
    </source>
</evidence>
<keyword evidence="3" id="KW-1185">Reference proteome</keyword>
<dbReference type="Gene3D" id="2.20.110.10">
    <property type="entry name" value="Histone H3 K4-specific methyltransferase SET7/9 N-terminal domain"/>
    <property type="match status" value="2"/>
</dbReference>